<reference evidence="12" key="1">
    <citation type="submission" date="2018-05" db="EMBL/GenBank/DDBJ databases">
        <authorList>
            <person name="Li Y."/>
        </authorList>
    </citation>
    <scope>NUCLEOTIDE SEQUENCE [LARGE SCALE GENOMIC DNA]</scope>
    <source>
        <strain evidence="12">3d-2-2</strain>
    </source>
</reference>
<dbReference type="CDD" id="cd16833">
    <property type="entry name" value="YfiH"/>
    <property type="match status" value="1"/>
</dbReference>
<evidence type="ECO:0000256" key="3">
    <source>
        <dbReference type="ARBA" id="ARBA00022679"/>
    </source>
</evidence>
<comment type="catalytic activity">
    <reaction evidence="1">
        <text>inosine + phosphate = alpha-D-ribose 1-phosphate + hypoxanthine</text>
        <dbReference type="Rhea" id="RHEA:27646"/>
        <dbReference type="ChEBI" id="CHEBI:17368"/>
        <dbReference type="ChEBI" id="CHEBI:17596"/>
        <dbReference type="ChEBI" id="CHEBI:43474"/>
        <dbReference type="ChEBI" id="CHEBI:57720"/>
        <dbReference type="EC" id="2.4.2.1"/>
    </reaction>
    <physiologicalReaction direction="left-to-right" evidence="1">
        <dbReference type="Rhea" id="RHEA:27647"/>
    </physiologicalReaction>
</comment>
<comment type="similarity">
    <text evidence="2 10">Belongs to the purine nucleoside phosphorylase YfiH/LACC1 family.</text>
</comment>
<dbReference type="Proteomes" id="UP000245212">
    <property type="component" value="Unassembled WGS sequence"/>
</dbReference>
<keyword evidence="6" id="KW-0862">Zinc</keyword>
<evidence type="ECO:0000313" key="12">
    <source>
        <dbReference type="Proteomes" id="UP000245212"/>
    </source>
</evidence>
<dbReference type="SUPFAM" id="SSF64438">
    <property type="entry name" value="CNF1/YfiH-like putative cysteine hydrolases"/>
    <property type="match status" value="1"/>
</dbReference>
<dbReference type="InterPro" id="IPR038371">
    <property type="entry name" value="Cu_polyphenol_OxRdtase_sf"/>
</dbReference>
<evidence type="ECO:0000256" key="1">
    <source>
        <dbReference type="ARBA" id="ARBA00000553"/>
    </source>
</evidence>
<sequence>MRTLDEWAGLPCVSGPQWAGVRSLATTREGGVGEAPYDTFNLGDHVGDDPLVVRRNREHLRAVLPGAPLWLRQVHGVTVHDADAGSQATAENRSIEADAAVTMQPGRVLAIMTADCLPVVLTDTSACVLGVAHAGWRGLLDGVLERTLAQMQTRLSEAQGGTSDALAWRAWIGPAIGPQAYEVGEDVHAGFLARAPEAASCFRPVGWKPGKWWMDLPALAAQRLRRAGVQEVEWCGFCTATDRRFFSYRRANVTGRIATLAWLDEAFPG</sequence>
<name>A0A2V1K5E4_9BURK</name>
<dbReference type="RefSeq" id="WP_109060181.1">
    <property type="nucleotide sequence ID" value="NZ_QETA01000001.1"/>
</dbReference>
<dbReference type="InterPro" id="IPR003730">
    <property type="entry name" value="Cu_polyphenol_OxRdtase"/>
</dbReference>
<keyword evidence="3" id="KW-0808">Transferase</keyword>
<accession>A0A2V1K5E4</accession>
<dbReference type="PANTHER" id="PTHR30616:SF2">
    <property type="entry name" value="PURINE NUCLEOSIDE PHOSPHORYLASE LACC1"/>
    <property type="match status" value="1"/>
</dbReference>
<evidence type="ECO:0000256" key="8">
    <source>
        <dbReference type="ARBA" id="ARBA00048968"/>
    </source>
</evidence>
<dbReference type="Pfam" id="PF02578">
    <property type="entry name" value="Cu-oxidase_4"/>
    <property type="match status" value="1"/>
</dbReference>
<dbReference type="GO" id="GO:0017061">
    <property type="term" value="F:S-methyl-5-thioadenosine phosphorylase activity"/>
    <property type="evidence" value="ECO:0007669"/>
    <property type="project" value="UniProtKB-EC"/>
</dbReference>
<dbReference type="Gene3D" id="3.60.140.10">
    <property type="entry name" value="CNF1/YfiH-like putative cysteine hydrolases"/>
    <property type="match status" value="1"/>
</dbReference>
<dbReference type="EMBL" id="QETA01000001">
    <property type="protein sequence ID" value="PWF24777.1"/>
    <property type="molecule type" value="Genomic_DNA"/>
</dbReference>
<keyword evidence="12" id="KW-1185">Reference proteome</keyword>
<dbReference type="InterPro" id="IPR011324">
    <property type="entry name" value="Cytotoxic_necrot_fac-like_cat"/>
</dbReference>
<evidence type="ECO:0000256" key="6">
    <source>
        <dbReference type="ARBA" id="ARBA00022833"/>
    </source>
</evidence>
<evidence type="ECO:0000256" key="2">
    <source>
        <dbReference type="ARBA" id="ARBA00007353"/>
    </source>
</evidence>
<dbReference type="GO" id="GO:0005507">
    <property type="term" value="F:copper ion binding"/>
    <property type="evidence" value="ECO:0007669"/>
    <property type="project" value="TreeGrafter"/>
</dbReference>
<evidence type="ECO:0000256" key="7">
    <source>
        <dbReference type="ARBA" id="ARBA00047989"/>
    </source>
</evidence>
<proteinExistence type="inferred from homology"/>
<evidence type="ECO:0000313" key="11">
    <source>
        <dbReference type="EMBL" id="PWF24777.1"/>
    </source>
</evidence>
<dbReference type="AlphaFoldDB" id="A0A2V1K5E4"/>
<keyword evidence="5" id="KW-0378">Hydrolase</keyword>
<comment type="catalytic activity">
    <reaction evidence="9">
        <text>S-methyl-5'-thioadenosine + phosphate = 5-(methylsulfanyl)-alpha-D-ribose 1-phosphate + adenine</text>
        <dbReference type="Rhea" id="RHEA:11852"/>
        <dbReference type="ChEBI" id="CHEBI:16708"/>
        <dbReference type="ChEBI" id="CHEBI:17509"/>
        <dbReference type="ChEBI" id="CHEBI:43474"/>
        <dbReference type="ChEBI" id="CHEBI:58533"/>
        <dbReference type="EC" id="2.4.2.28"/>
    </reaction>
    <physiologicalReaction direction="left-to-right" evidence="9">
        <dbReference type="Rhea" id="RHEA:11853"/>
    </physiologicalReaction>
</comment>
<protein>
    <recommendedName>
        <fullName evidence="10">Purine nucleoside phosphorylase</fullName>
    </recommendedName>
</protein>
<comment type="caution">
    <text evidence="11">The sequence shown here is derived from an EMBL/GenBank/DDBJ whole genome shotgun (WGS) entry which is preliminary data.</text>
</comment>
<evidence type="ECO:0000256" key="9">
    <source>
        <dbReference type="ARBA" id="ARBA00049893"/>
    </source>
</evidence>
<organism evidence="11 12">
    <name type="scientific">Corticimicrobacter populi</name>
    <dbReference type="NCBI Taxonomy" id="2175229"/>
    <lineage>
        <taxon>Bacteria</taxon>
        <taxon>Pseudomonadati</taxon>
        <taxon>Pseudomonadota</taxon>
        <taxon>Betaproteobacteria</taxon>
        <taxon>Burkholderiales</taxon>
        <taxon>Alcaligenaceae</taxon>
        <taxon>Corticimicrobacter</taxon>
    </lineage>
</organism>
<evidence type="ECO:0000256" key="5">
    <source>
        <dbReference type="ARBA" id="ARBA00022801"/>
    </source>
</evidence>
<evidence type="ECO:0000256" key="4">
    <source>
        <dbReference type="ARBA" id="ARBA00022723"/>
    </source>
</evidence>
<dbReference type="PANTHER" id="PTHR30616">
    <property type="entry name" value="UNCHARACTERIZED PROTEIN YFIH"/>
    <property type="match status" value="1"/>
</dbReference>
<comment type="catalytic activity">
    <reaction evidence="8">
        <text>adenosine + phosphate = alpha-D-ribose 1-phosphate + adenine</text>
        <dbReference type="Rhea" id="RHEA:27642"/>
        <dbReference type="ChEBI" id="CHEBI:16335"/>
        <dbReference type="ChEBI" id="CHEBI:16708"/>
        <dbReference type="ChEBI" id="CHEBI:43474"/>
        <dbReference type="ChEBI" id="CHEBI:57720"/>
        <dbReference type="EC" id="2.4.2.1"/>
    </reaction>
    <physiologicalReaction direction="left-to-right" evidence="8">
        <dbReference type="Rhea" id="RHEA:27643"/>
    </physiologicalReaction>
</comment>
<dbReference type="GO" id="GO:0016787">
    <property type="term" value="F:hydrolase activity"/>
    <property type="evidence" value="ECO:0007669"/>
    <property type="project" value="UniProtKB-KW"/>
</dbReference>
<evidence type="ECO:0000256" key="10">
    <source>
        <dbReference type="RuleBase" id="RU361274"/>
    </source>
</evidence>
<keyword evidence="4" id="KW-0479">Metal-binding</keyword>
<gene>
    <name evidence="11" type="primary">pgeF</name>
    <name evidence="11" type="ORF">DD235_00880</name>
</gene>
<comment type="catalytic activity">
    <reaction evidence="7">
        <text>adenosine + H2O + H(+) = inosine + NH4(+)</text>
        <dbReference type="Rhea" id="RHEA:24408"/>
        <dbReference type="ChEBI" id="CHEBI:15377"/>
        <dbReference type="ChEBI" id="CHEBI:15378"/>
        <dbReference type="ChEBI" id="CHEBI:16335"/>
        <dbReference type="ChEBI" id="CHEBI:17596"/>
        <dbReference type="ChEBI" id="CHEBI:28938"/>
        <dbReference type="EC" id="3.5.4.4"/>
    </reaction>
    <physiologicalReaction direction="left-to-right" evidence="7">
        <dbReference type="Rhea" id="RHEA:24409"/>
    </physiologicalReaction>
</comment>
<dbReference type="NCBIfam" id="TIGR00726">
    <property type="entry name" value="peptidoglycan editing factor PgeF"/>
    <property type="match status" value="1"/>
</dbReference>